<evidence type="ECO:0000256" key="1">
    <source>
        <dbReference type="SAM" id="SignalP"/>
    </source>
</evidence>
<proteinExistence type="predicted"/>
<dbReference type="SUPFAM" id="SSF48452">
    <property type="entry name" value="TPR-like"/>
    <property type="match status" value="1"/>
</dbReference>
<keyword evidence="3" id="KW-1185">Reference proteome</keyword>
<gene>
    <name evidence="2" type="ORF">CHH28_02915</name>
</gene>
<dbReference type="OrthoDB" id="6291391at2"/>
<dbReference type="EMBL" id="CP022530">
    <property type="protein sequence ID" value="ASP37684.1"/>
    <property type="molecule type" value="Genomic_DNA"/>
</dbReference>
<dbReference type="AlphaFoldDB" id="A0A222FGR8"/>
<name>A0A222FGR8_9GAMM</name>
<dbReference type="Gene3D" id="1.25.40.10">
    <property type="entry name" value="Tetratricopeptide repeat domain"/>
    <property type="match status" value="1"/>
</dbReference>
<evidence type="ECO:0000313" key="2">
    <source>
        <dbReference type="EMBL" id="ASP37684.1"/>
    </source>
</evidence>
<dbReference type="InterPro" id="IPR011990">
    <property type="entry name" value="TPR-like_helical_dom_sf"/>
</dbReference>
<sequence length="227" mass="25305">MKFLNLLFLALMLITEPALASEVSGYPTAIAMTVDERRQQIAAATDNTDTQQQRIAWLAELANITAESSRDEQRIQQLQHTLTQALKASPEDAELMAALGSLLSYQSSLHTDNLAKLNVLMRKGTRYMDRAIKQAPHHLGARLQRGIACANMPAFVKRAHFAVQDLTMVREQVGQRYGADFLAFVEYYLGQALLRNGEPDAARQVWQGIDQHAEQWSTKAQQALAAL</sequence>
<feature type="signal peptide" evidence="1">
    <location>
        <begin position="1"/>
        <end position="20"/>
    </location>
</feature>
<evidence type="ECO:0000313" key="3">
    <source>
        <dbReference type="Proteomes" id="UP000202440"/>
    </source>
</evidence>
<protein>
    <submittedName>
        <fullName evidence="2">Uncharacterized protein</fullName>
    </submittedName>
</protein>
<dbReference type="Proteomes" id="UP000202440">
    <property type="component" value="Chromosome"/>
</dbReference>
<reference evidence="2 3" key="1">
    <citation type="submission" date="2017-07" db="EMBL/GenBank/DDBJ databases">
        <title>Annotated genome sequence of Bacterioplanes sanyensis isolated from Red Sea.</title>
        <authorList>
            <person name="Rehman Z.U."/>
        </authorList>
    </citation>
    <scope>NUCLEOTIDE SEQUENCE [LARGE SCALE GENOMIC DNA]</scope>
    <source>
        <strain evidence="2 3">NV9</strain>
    </source>
</reference>
<accession>A0A222FGR8</accession>
<keyword evidence="1" id="KW-0732">Signal</keyword>
<organism evidence="2 3">
    <name type="scientific">Bacterioplanes sanyensis</name>
    <dbReference type="NCBI Taxonomy" id="1249553"/>
    <lineage>
        <taxon>Bacteria</taxon>
        <taxon>Pseudomonadati</taxon>
        <taxon>Pseudomonadota</taxon>
        <taxon>Gammaproteobacteria</taxon>
        <taxon>Oceanospirillales</taxon>
        <taxon>Oceanospirillaceae</taxon>
        <taxon>Bacterioplanes</taxon>
    </lineage>
</organism>
<feature type="chain" id="PRO_5012736459" evidence="1">
    <location>
        <begin position="21"/>
        <end position="227"/>
    </location>
</feature>
<dbReference type="RefSeq" id="WP_094058894.1">
    <property type="nucleotide sequence ID" value="NZ_CP022530.1"/>
</dbReference>
<dbReference type="KEGG" id="bsan:CHH28_02915"/>